<dbReference type="Pfam" id="PF16538">
    <property type="entry name" value="FlgT_C"/>
    <property type="match status" value="1"/>
</dbReference>
<protein>
    <recommendedName>
        <fullName evidence="6">Flagellar assembly T-like protein</fullName>
    </recommendedName>
</protein>
<dbReference type="EMBL" id="BAABBO010000018">
    <property type="protein sequence ID" value="GAA3974307.1"/>
    <property type="molecule type" value="Genomic_DNA"/>
</dbReference>
<dbReference type="Pfam" id="PF16548">
    <property type="entry name" value="FlgT_N"/>
    <property type="match status" value="1"/>
</dbReference>
<keyword evidence="5" id="KW-1185">Reference proteome</keyword>
<accession>A0ABP7Q028</accession>
<reference evidence="5" key="1">
    <citation type="journal article" date="2019" name="Int. J. Syst. Evol. Microbiol.">
        <title>The Global Catalogue of Microorganisms (GCM) 10K type strain sequencing project: providing services to taxonomists for standard genome sequencing and annotation.</title>
        <authorList>
            <consortium name="The Broad Institute Genomics Platform"/>
            <consortium name="The Broad Institute Genome Sequencing Center for Infectious Disease"/>
            <person name="Wu L."/>
            <person name="Ma J."/>
        </authorList>
    </citation>
    <scope>NUCLEOTIDE SEQUENCE [LARGE SCALE GENOMIC DNA]</scope>
    <source>
        <strain evidence="5">JCM 17555</strain>
    </source>
</reference>
<feature type="domain" description="Flagellar assembly protein T middle" evidence="2">
    <location>
        <begin position="149"/>
        <end position="307"/>
    </location>
</feature>
<dbReference type="InterPro" id="IPR038180">
    <property type="entry name" value="FlgT_N_sf"/>
</dbReference>
<dbReference type="Pfam" id="PF16539">
    <property type="entry name" value="FlgT_M"/>
    <property type="match status" value="1"/>
</dbReference>
<evidence type="ECO:0000259" key="1">
    <source>
        <dbReference type="Pfam" id="PF16538"/>
    </source>
</evidence>
<dbReference type="InterPro" id="IPR032370">
    <property type="entry name" value="FlgT_N"/>
</dbReference>
<organism evidence="4 5">
    <name type="scientific">Allohahella marinimesophila</name>
    <dbReference type="NCBI Taxonomy" id="1054972"/>
    <lineage>
        <taxon>Bacteria</taxon>
        <taxon>Pseudomonadati</taxon>
        <taxon>Pseudomonadota</taxon>
        <taxon>Gammaproteobacteria</taxon>
        <taxon>Oceanospirillales</taxon>
        <taxon>Hahellaceae</taxon>
        <taxon>Allohahella</taxon>
    </lineage>
</organism>
<dbReference type="InterPro" id="IPR032388">
    <property type="entry name" value="FlgT_C"/>
</dbReference>
<evidence type="ECO:0008006" key="6">
    <source>
        <dbReference type="Google" id="ProtNLM"/>
    </source>
</evidence>
<dbReference type="InterPro" id="IPR038165">
    <property type="entry name" value="FlgT_C_sf"/>
</dbReference>
<sequence length="431" mass="47042">MASQAERQAAQRNVAVPAAVVPAAEVAGLPLREKLSRGQLRIGVLQWQGNGAWVRAIGEAPVIGGDAQAARVAAQKDALRNAALSYEADISSSETMEGGRLLKSKTTLSTRARATQVVWNDEQLTEGSILMAVEAFMQPLPLCPAEASQSAHLRRSVAVTGFRIDNAQDAGLGRLNDFQRSFPARVGQFLKNSERLDPVLVTDINVLPDARNAPASNEHGVGPQQSLGLAEDFGTQFIVSGVIRRMDVESADAYSNSVYTSVRDLLGTTNKQRWFEADLFIHDGFSGALIYQQRYQVQGRYDAEAETALQMDDAAFLNMPYGQAVISVARQMAADVEANTACQPFMTRIAGLDDKRVMLKQGSVTGIRPGDRFQVYRSRELYMDGEMLGRELLDLKLVANVSHVQPLFSLATLPADPGRYNVQKGDVLIFW</sequence>
<dbReference type="Gene3D" id="2.40.10.410">
    <property type="entry name" value="FlgT, C-terminal domain"/>
    <property type="match status" value="1"/>
</dbReference>
<feature type="domain" description="Flagellar assembly protein T N-terminal" evidence="3">
    <location>
        <begin position="52"/>
        <end position="137"/>
    </location>
</feature>
<dbReference type="Proteomes" id="UP001501337">
    <property type="component" value="Unassembled WGS sequence"/>
</dbReference>
<evidence type="ECO:0000313" key="5">
    <source>
        <dbReference type="Proteomes" id="UP001501337"/>
    </source>
</evidence>
<gene>
    <name evidence="4" type="ORF">GCM10022278_34220</name>
</gene>
<evidence type="ECO:0000313" key="4">
    <source>
        <dbReference type="EMBL" id="GAA3974307.1"/>
    </source>
</evidence>
<name>A0ABP7Q028_9GAMM</name>
<proteinExistence type="predicted"/>
<dbReference type="InterPro" id="IPR032386">
    <property type="entry name" value="FlgT_M"/>
</dbReference>
<feature type="domain" description="Flagellar assembly protein T C-terminal" evidence="1">
    <location>
        <begin position="354"/>
        <end position="429"/>
    </location>
</feature>
<dbReference type="Gene3D" id="3.30.1660.40">
    <property type="entry name" value="FlgT, N-terminal domain"/>
    <property type="match status" value="1"/>
</dbReference>
<evidence type="ECO:0000259" key="2">
    <source>
        <dbReference type="Pfam" id="PF16539"/>
    </source>
</evidence>
<comment type="caution">
    <text evidence="4">The sequence shown here is derived from an EMBL/GenBank/DDBJ whole genome shotgun (WGS) entry which is preliminary data.</text>
</comment>
<dbReference type="Gene3D" id="3.40.50.10610">
    <property type="entry name" value="ABC-type transport auxiliary lipoprotein component"/>
    <property type="match status" value="1"/>
</dbReference>
<evidence type="ECO:0000259" key="3">
    <source>
        <dbReference type="Pfam" id="PF16548"/>
    </source>
</evidence>